<dbReference type="PANTHER" id="PTHR48081">
    <property type="entry name" value="AB HYDROLASE SUPERFAMILY PROTEIN C4A8.06C"/>
    <property type="match status" value="1"/>
</dbReference>
<reference evidence="4 5" key="1">
    <citation type="submission" date="2019-03" db="EMBL/GenBank/DDBJ databases">
        <title>Draft Genome Sequence of Duganella callidus sp. nov., a Novel Duganella Species Isolated from Cultivated Soil.</title>
        <authorList>
            <person name="Raths R."/>
            <person name="Peta V."/>
            <person name="Bucking H."/>
        </authorList>
    </citation>
    <scope>NUCLEOTIDE SEQUENCE [LARGE SCALE GENOMIC DNA]</scope>
    <source>
        <strain evidence="4 5">DN04</strain>
    </source>
</reference>
<comment type="caution">
    <text evidence="4">The sequence shown here is derived from an EMBL/GenBank/DDBJ whole genome shotgun (WGS) entry which is preliminary data.</text>
</comment>
<evidence type="ECO:0000256" key="2">
    <source>
        <dbReference type="SAM" id="SignalP"/>
    </source>
</evidence>
<feature type="domain" description="BD-FAE-like" evidence="3">
    <location>
        <begin position="54"/>
        <end position="157"/>
    </location>
</feature>
<evidence type="ECO:0000256" key="1">
    <source>
        <dbReference type="ARBA" id="ARBA00022801"/>
    </source>
</evidence>
<keyword evidence="2" id="KW-0732">Signal</keyword>
<dbReference type="Gene3D" id="3.40.50.1820">
    <property type="entry name" value="alpha/beta hydrolase"/>
    <property type="match status" value="1"/>
</dbReference>
<dbReference type="PANTHER" id="PTHR48081:SF33">
    <property type="entry name" value="KYNURENINE FORMAMIDASE"/>
    <property type="match status" value="1"/>
</dbReference>
<organism evidence="4 5">
    <name type="scientific">Duganella callida</name>
    <dbReference type="NCBI Taxonomy" id="2561932"/>
    <lineage>
        <taxon>Bacteria</taxon>
        <taxon>Pseudomonadati</taxon>
        <taxon>Pseudomonadota</taxon>
        <taxon>Betaproteobacteria</taxon>
        <taxon>Burkholderiales</taxon>
        <taxon>Oxalobacteraceae</taxon>
        <taxon>Telluria group</taxon>
        <taxon>Duganella</taxon>
    </lineage>
</organism>
<gene>
    <name evidence="4" type="ORF">E4L98_18760</name>
</gene>
<dbReference type="Proteomes" id="UP000297729">
    <property type="component" value="Unassembled WGS sequence"/>
</dbReference>
<dbReference type="Pfam" id="PF20434">
    <property type="entry name" value="BD-FAE"/>
    <property type="match status" value="1"/>
</dbReference>
<evidence type="ECO:0000313" key="5">
    <source>
        <dbReference type="Proteomes" id="UP000297729"/>
    </source>
</evidence>
<keyword evidence="5" id="KW-1185">Reference proteome</keyword>
<name>A0A4Y9S963_9BURK</name>
<dbReference type="GO" id="GO:0016787">
    <property type="term" value="F:hydrolase activity"/>
    <property type="evidence" value="ECO:0007669"/>
    <property type="project" value="UniProtKB-KW"/>
</dbReference>
<dbReference type="OrthoDB" id="9771666at2"/>
<evidence type="ECO:0000259" key="3">
    <source>
        <dbReference type="Pfam" id="PF20434"/>
    </source>
</evidence>
<dbReference type="AlphaFoldDB" id="A0A4Y9S963"/>
<feature type="chain" id="PRO_5021286185" evidence="2">
    <location>
        <begin position="18"/>
        <end position="286"/>
    </location>
</feature>
<proteinExistence type="predicted"/>
<dbReference type="SUPFAM" id="SSF53474">
    <property type="entry name" value="alpha/beta-Hydrolases"/>
    <property type="match status" value="1"/>
</dbReference>
<dbReference type="InterPro" id="IPR050300">
    <property type="entry name" value="GDXG_lipolytic_enzyme"/>
</dbReference>
<dbReference type="InterPro" id="IPR029058">
    <property type="entry name" value="AB_hydrolase_fold"/>
</dbReference>
<dbReference type="EMBL" id="SPVG01000185">
    <property type="protein sequence ID" value="TFW18346.1"/>
    <property type="molecule type" value="Genomic_DNA"/>
</dbReference>
<accession>A0A4Y9S963</accession>
<sequence length="286" mass="30045">MNKRALLVMLMPVLAHAGGQLDMDDDVPAKFALPPGVRLLADQSYGADPRQRYDVYAPAHAERARVIFMVHGGAWRGGDKASAQVVQNKVLHWTARGVIVVSVNYRMLPAASVATQAEDVAGALAAAQANAAAWGGDRAGFVLMGHSAGAHLVALLASAPVLATARGASPWLGTVALDSAAMDVGALMAQRHFPFYDRVFGGDVVYWNSVSPLAQLKAGGAPLLAVCSTRRSDSCPQAQAYAGRASALGMRVQVLPQNLTHRQINQNLGQPGAYTDAVDAFIASLR</sequence>
<protein>
    <submittedName>
        <fullName evidence="4">Alpha/beta hydrolase</fullName>
    </submittedName>
</protein>
<dbReference type="RefSeq" id="WP_135203071.1">
    <property type="nucleotide sequence ID" value="NZ_SPVG01000185.1"/>
</dbReference>
<evidence type="ECO:0000313" key="4">
    <source>
        <dbReference type="EMBL" id="TFW18346.1"/>
    </source>
</evidence>
<feature type="signal peptide" evidence="2">
    <location>
        <begin position="1"/>
        <end position="17"/>
    </location>
</feature>
<keyword evidence="1 4" id="KW-0378">Hydrolase</keyword>
<dbReference type="InterPro" id="IPR049492">
    <property type="entry name" value="BD-FAE-like_dom"/>
</dbReference>